<dbReference type="GO" id="GO:0005524">
    <property type="term" value="F:ATP binding"/>
    <property type="evidence" value="ECO:0007669"/>
    <property type="project" value="UniProtKB-KW"/>
</dbReference>
<keyword evidence="2" id="KW-0547">Nucleotide-binding</keyword>
<feature type="domain" description="ABC transporter" evidence="4">
    <location>
        <begin position="3"/>
        <end position="233"/>
    </location>
</feature>
<dbReference type="InterPro" id="IPR027417">
    <property type="entry name" value="P-loop_NTPase"/>
</dbReference>
<dbReference type="RefSeq" id="WP_092085774.1">
    <property type="nucleotide sequence ID" value="NZ_FNEL01000034.1"/>
</dbReference>
<dbReference type="PANTHER" id="PTHR42939">
    <property type="entry name" value="ABC TRANSPORTER ATP-BINDING PROTEIN ALBC-RELATED"/>
    <property type="match status" value="1"/>
</dbReference>
<dbReference type="AlphaFoldDB" id="A0A1G8MLV1"/>
<evidence type="ECO:0000256" key="2">
    <source>
        <dbReference type="ARBA" id="ARBA00022741"/>
    </source>
</evidence>
<dbReference type="Proteomes" id="UP000235682">
    <property type="component" value="Unassembled WGS sequence"/>
</dbReference>
<evidence type="ECO:0000313" key="5">
    <source>
        <dbReference type="EMBL" id="PMC57923.1"/>
    </source>
</evidence>
<sequence>MLLNVEQVNSGYRQVPVIQDITFSIQPGEMVGLIGLNGAGKTTLLKTILGLLTPQKGQIEIDGATMITDHEAYASQVAYIPETPVLYEELTLKEHIMMTALGYNIDPEEAMRRAEPLLKLFRLERQLNWFPIYFSKGMKQKVMIICALITKAKLLIVDEPFIGLDPLAINHFKQLLKDYTQSGGSVLFTTHILSIAQELCDRYLILSHGKLIATGTLDEVSVALGMTASTADDLYLALAERAEEE</sequence>
<organism evidence="5 6">
    <name type="scientific">Dolosicoccus paucivorans</name>
    <dbReference type="NCBI Taxonomy" id="84521"/>
    <lineage>
        <taxon>Bacteria</taxon>
        <taxon>Bacillati</taxon>
        <taxon>Bacillota</taxon>
        <taxon>Bacilli</taxon>
        <taxon>Lactobacillales</taxon>
        <taxon>Aerococcaceae</taxon>
        <taxon>Dolosicoccus</taxon>
    </lineage>
</organism>
<dbReference type="EMBL" id="PNHE01000035">
    <property type="protein sequence ID" value="PMC57923.1"/>
    <property type="molecule type" value="Genomic_DNA"/>
</dbReference>
<dbReference type="CDD" id="cd03230">
    <property type="entry name" value="ABC_DR_subfamily_A"/>
    <property type="match status" value="1"/>
</dbReference>
<dbReference type="InterPro" id="IPR003593">
    <property type="entry name" value="AAA+_ATPase"/>
</dbReference>
<evidence type="ECO:0000256" key="1">
    <source>
        <dbReference type="ARBA" id="ARBA00022448"/>
    </source>
</evidence>
<dbReference type="PANTHER" id="PTHR42939:SF5">
    <property type="entry name" value="ABC-TYPE TRANSPORTER ATP-BINDING PROTEIN ECSA"/>
    <property type="match status" value="1"/>
</dbReference>
<comment type="caution">
    <text evidence="5">The sequence shown here is derived from an EMBL/GenBank/DDBJ whole genome shotgun (WGS) entry which is preliminary data.</text>
</comment>
<dbReference type="STRING" id="84521.SAMN04487994_10347"/>
<dbReference type="GO" id="GO:0016887">
    <property type="term" value="F:ATP hydrolysis activity"/>
    <property type="evidence" value="ECO:0007669"/>
    <property type="project" value="InterPro"/>
</dbReference>
<dbReference type="InterPro" id="IPR017871">
    <property type="entry name" value="ABC_transporter-like_CS"/>
</dbReference>
<evidence type="ECO:0000313" key="6">
    <source>
        <dbReference type="Proteomes" id="UP000235682"/>
    </source>
</evidence>
<accession>A0A1G8MLV1</accession>
<dbReference type="OrthoDB" id="9804819at2"/>
<keyword evidence="3 5" id="KW-0067">ATP-binding</keyword>
<evidence type="ECO:0000259" key="4">
    <source>
        <dbReference type="PROSITE" id="PS50893"/>
    </source>
</evidence>
<reference evidence="5 6" key="1">
    <citation type="submission" date="2017-09" db="EMBL/GenBank/DDBJ databases">
        <title>Bacterial strain isolated from the female urinary microbiota.</title>
        <authorList>
            <person name="Thomas-White K."/>
            <person name="Kumar N."/>
            <person name="Forster S."/>
            <person name="Putonti C."/>
            <person name="Lawley T."/>
            <person name="Wolfe A.J."/>
        </authorList>
    </citation>
    <scope>NUCLEOTIDE SEQUENCE [LARGE SCALE GENOMIC DNA]</scope>
    <source>
        <strain evidence="5 6">UMB0852</strain>
    </source>
</reference>
<name>A0A1G8MLV1_9LACT</name>
<keyword evidence="1" id="KW-0813">Transport</keyword>
<dbReference type="InterPro" id="IPR003439">
    <property type="entry name" value="ABC_transporter-like_ATP-bd"/>
</dbReference>
<dbReference type="SMART" id="SM00382">
    <property type="entry name" value="AAA"/>
    <property type="match status" value="1"/>
</dbReference>
<dbReference type="InterPro" id="IPR051782">
    <property type="entry name" value="ABC_Transporter_VariousFunc"/>
</dbReference>
<gene>
    <name evidence="5" type="ORF">CJ205_07095</name>
</gene>
<evidence type="ECO:0000256" key="3">
    <source>
        <dbReference type="ARBA" id="ARBA00022840"/>
    </source>
</evidence>
<dbReference type="SUPFAM" id="SSF52540">
    <property type="entry name" value="P-loop containing nucleoside triphosphate hydrolases"/>
    <property type="match status" value="1"/>
</dbReference>
<dbReference type="Pfam" id="PF00005">
    <property type="entry name" value="ABC_tran"/>
    <property type="match status" value="1"/>
</dbReference>
<dbReference type="PROSITE" id="PS00211">
    <property type="entry name" value="ABC_TRANSPORTER_1"/>
    <property type="match status" value="1"/>
</dbReference>
<dbReference type="Gene3D" id="3.40.50.300">
    <property type="entry name" value="P-loop containing nucleotide triphosphate hydrolases"/>
    <property type="match status" value="1"/>
</dbReference>
<protein>
    <submittedName>
        <fullName evidence="5">ABC transporter ATP-binding protein</fullName>
    </submittedName>
</protein>
<dbReference type="PROSITE" id="PS50893">
    <property type="entry name" value="ABC_TRANSPORTER_2"/>
    <property type="match status" value="1"/>
</dbReference>
<keyword evidence="6" id="KW-1185">Reference proteome</keyword>
<proteinExistence type="predicted"/>